<dbReference type="Pfam" id="PF00041">
    <property type="entry name" value="fn3"/>
    <property type="match status" value="1"/>
</dbReference>
<dbReference type="InterPro" id="IPR007110">
    <property type="entry name" value="Ig-like_dom"/>
</dbReference>
<keyword evidence="1" id="KW-0812">Transmembrane</keyword>
<gene>
    <name evidence="5" type="ORF">AFUS01_LOCUS21695</name>
</gene>
<accession>A0A8J2KWU1</accession>
<comment type="caution">
    <text evidence="5">The sequence shown here is derived from an EMBL/GenBank/DDBJ whole genome shotgun (WGS) entry which is preliminary data.</text>
</comment>
<evidence type="ECO:0000259" key="3">
    <source>
        <dbReference type="PROSITE" id="PS50835"/>
    </source>
</evidence>
<keyword evidence="1" id="KW-1133">Transmembrane helix</keyword>
<dbReference type="Pfam" id="PF00047">
    <property type="entry name" value="ig"/>
    <property type="match status" value="1"/>
</dbReference>
<feature type="chain" id="PRO_5035241940" evidence="2">
    <location>
        <begin position="20"/>
        <end position="333"/>
    </location>
</feature>
<reference evidence="5" key="1">
    <citation type="submission" date="2021-06" db="EMBL/GenBank/DDBJ databases">
        <authorList>
            <person name="Hodson N. C."/>
            <person name="Mongue J. A."/>
            <person name="Jaron S. K."/>
        </authorList>
    </citation>
    <scope>NUCLEOTIDE SEQUENCE</scope>
</reference>
<evidence type="ECO:0000256" key="1">
    <source>
        <dbReference type="SAM" id="Phobius"/>
    </source>
</evidence>
<dbReference type="InterPro" id="IPR013151">
    <property type="entry name" value="Immunoglobulin_dom"/>
</dbReference>
<evidence type="ECO:0000259" key="4">
    <source>
        <dbReference type="PROSITE" id="PS50853"/>
    </source>
</evidence>
<dbReference type="InterPro" id="IPR003961">
    <property type="entry name" value="FN3_dom"/>
</dbReference>
<keyword evidence="1" id="KW-0472">Membrane</keyword>
<dbReference type="SMART" id="SM00409">
    <property type="entry name" value="IG"/>
    <property type="match status" value="1"/>
</dbReference>
<proteinExistence type="predicted"/>
<dbReference type="AlphaFoldDB" id="A0A8J2KWU1"/>
<name>A0A8J2KWU1_9HEXA</name>
<feature type="transmembrane region" description="Helical" evidence="1">
    <location>
        <begin position="246"/>
        <end position="270"/>
    </location>
</feature>
<protein>
    <submittedName>
        <fullName evidence="5">Uncharacterized protein</fullName>
    </submittedName>
</protein>
<dbReference type="InterPro" id="IPR003599">
    <property type="entry name" value="Ig_sub"/>
</dbReference>
<feature type="domain" description="Ig-like" evidence="3">
    <location>
        <begin position="42"/>
        <end position="97"/>
    </location>
</feature>
<dbReference type="SMART" id="SM00408">
    <property type="entry name" value="IGc2"/>
    <property type="match status" value="1"/>
</dbReference>
<organism evidence="5 6">
    <name type="scientific">Allacma fusca</name>
    <dbReference type="NCBI Taxonomy" id="39272"/>
    <lineage>
        <taxon>Eukaryota</taxon>
        <taxon>Metazoa</taxon>
        <taxon>Ecdysozoa</taxon>
        <taxon>Arthropoda</taxon>
        <taxon>Hexapoda</taxon>
        <taxon>Collembola</taxon>
        <taxon>Symphypleona</taxon>
        <taxon>Sminthuridae</taxon>
        <taxon>Allacma</taxon>
    </lineage>
</organism>
<dbReference type="CDD" id="cd00063">
    <property type="entry name" value="FN3"/>
    <property type="match status" value="1"/>
</dbReference>
<dbReference type="Proteomes" id="UP000708208">
    <property type="component" value="Unassembled WGS sequence"/>
</dbReference>
<dbReference type="InterPro" id="IPR003598">
    <property type="entry name" value="Ig_sub2"/>
</dbReference>
<dbReference type="OrthoDB" id="6266590at2759"/>
<evidence type="ECO:0000256" key="2">
    <source>
        <dbReference type="SAM" id="SignalP"/>
    </source>
</evidence>
<keyword evidence="6" id="KW-1185">Reference proteome</keyword>
<evidence type="ECO:0000313" key="5">
    <source>
        <dbReference type="EMBL" id="CAG7733241.1"/>
    </source>
</evidence>
<dbReference type="PROSITE" id="PS50835">
    <property type="entry name" value="IG_LIKE"/>
    <property type="match status" value="1"/>
</dbReference>
<sequence length="333" mass="37660">MQEILFLFALLCFVNEGTTFTARRDKGDDSIEGVQSISVDIGSNLTLPCGDPNVGTDVMWIRKGLSLQIAKNTQVKRDGSLFFPSLHQSDSGLYICRSDTYDSDNNDSKFPRRNEKPGIPFFIRVRTPPLGLNVTVTPSTIYALVMWEVRDDGGYPVSSFQIRYRLENETDKDWKTCQPKYIHSNRRQFQIYHLLPNSVYLVEMWANNQLGQGVSTIISTSTHNDLQEIELGKHLLEGVDTFDTRAWVVAVGIVMGTLFILGVATCCLFYKEYSMAWSDSRDMDGESIELMPNIILNPAYDFPSMELSEPDENSNDTTAMRVNNNSVIYPARV</sequence>
<feature type="signal peptide" evidence="2">
    <location>
        <begin position="1"/>
        <end position="19"/>
    </location>
</feature>
<evidence type="ECO:0000313" key="6">
    <source>
        <dbReference type="Proteomes" id="UP000708208"/>
    </source>
</evidence>
<feature type="domain" description="Fibronectin type-III" evidence="4">
    <location>
        <begin position="128"/>
        <end position="226"/>
    </location>
</feature>
<dbReference type="PROSITE" id="PS50853">
    <property type="entry name" value="FN3"/>
    <property type="match status" value="1"/>
</dbReference>
<keyword evidence="2" id="KW-0732">Signal</keyword>
<dbReference type="SMART" id="SM00060">
    <property type="entry name" value="FN3"/>
    <property type="match status" value="1"/>
</dbReference>
<dbReference type="EMBL" id="CAJVCH010245559">
    <property type="protein sequence ID" value="CAG7733241.1"/>
    <property type="molecule type" value="Genomic_DNA"/>
</dbReference>